<dbReference type="SUPFAM" id="SSF54695">
    <property type="entry name" value="POZ domain"/>
    <property type="match status" value="1"/>
</dbReference>
<accession>A0A6G1L0X9</accession>
<feature type="domain" description="BTB" evidence="1">
    <location>
        <begin position="12"/>
        <end position="85"/>
    </location>
</feature>
<protein>
    <recommendedName>
        <fullName evidence="1">BTB domain-containing protein</fullName>
    </recommendedName>
</protein>
<proteinExistence type="predicted"/>
<dbReference type="PROSITE" id="PS50097">
    <property type="entry name" value="BTB"/>
    <property type="match status" value="1"/>
</dbReference>
<dbReference type="InterPro" id="IPR000210">
    <property type="entry name" value="BTB/POZ_dom"/>
</dbReference>
<dbReference type="InterPro" id="IPR011333">
    <property type="entry name" value="SKP1/BTB/POZ_sf"/>
</dbReference>
<sequence length="106" mass="11403">MALEVVTIDPRGDPRLVCKRKHDNQSVGFLVSSTVLKLASKIFKAMLAGNFAEAQALRNASGGPVDITLPDDDAEGMRLMLKFMHFLREAGEAVHRGIGQAGLRGA</sequence>
<keyword evidence="3" id="KW-1185">Reference proteome</keyword>
<name>A0A6G1L0X9_9PEZI</name>
<dbReference type="EMBL" id="ML995881">
    <property type="protein sequence ID" value="KAF2765894.1"/>
    <property type="molecule type" value="Genomic_DNA"/>
</dbReference>
<evidence type="ECO:0000259" key="1">
    <source>
        <dbReference type="PROSITE" id="PS50097"/>
    </source>
</evidence>
<dbReference type="CDD" id="cd18186">
    <property type="entry name" value="BTB_POZ_ZBTB_KLHL-like"/>
    <property type="match status" value="1"/>
</dbReference>
<evidence type="ECO:0000313" key="2">
    <source>
        <dbReference type="EMBL" id="KAF2765894.1"/>
    </source>
</evidence>
<dbReference type="OrthoDB" id="3650604at2759"/>
<reference evidence="2" key="1">
    <citation type="journal article" date="2020" name="Stud. Mycol.">
        <title>101 Dothideomycetes genomes: a test case for predicting lifestyles and emergence of pathogens.</title>
        <authorList>
            <person name="Haridas S."/>
            <person name="Albert R."/>
            <person name="Binder M."/>
            <person name="Bloem J."/>
            <person name="Labutti K."/>
            <person name="Salamov A."/>
            <person name="Andreopoulos B."/>
            <person name="Baker S."/>
            <person name="Barry K."/>
            <person name="Bills G."/>
            <person name="Bluhm B."/>
            <person name="Cannon C."/>
            <person name="Castanera R."/>
            <person name="Culley D."/>
            <person name="Daum C."/>
            <person name="Ezra D."/>
            <person name="Gonzalez J."/>
            <person name="Henrissat B."/>
            <person name="Kuo A."/>
            <person name="Liang C."/>
            <person name="Lipzen A."/>
            <person name="Lutzoni F."/>
            <person name="Magnuson J."/>
            <person name="Mondo S."/>
            <person name="Nolan M."/>
            <person name="Ohm R."/>
            <person name="Pangilinan J."/>
            <person name="Park H.-J."/>
            <person name="Ramirez L."/>
            <person name="Alfaro M."/>
            <person name="Sun H."/>
            <person name="Tritt A."/>
            <person name="Yoshinaga Y."/>
            <person name="Zwiers L.-H."/>
            <person name="Turgeon B."/>
            <person name="Goodwin S."/>
            <person name="Spatafora J."/>
            <person name="Crous P."/>
            <person name="Grigoriev I."/>
        </authorList>
    </citation>
    <scope>NUCLEOTIDE SEQUENCE</scope>
    <source>
        <strain evidence="2">CBS 116005</strain>
    </source>
</reference>
<evidence type="ECO:0000313" key="3">
    <source>
        <dbReference type="Proteomes" id="UP000799436"/>
    </source>
</evidence>
<dbReference type="AlphaFoldDB" id="A0A6G1L0X9"/>
<organism evidence="2 3">
    <name type="scientific">Teratosphaeria nubilosa</name>
    <dbReference type="NCBI Taxonomy" id="161662"/>
    <lineage>
        <taxon>Eukaryota</taxon>
        <taxon>Fungi</taxon>
        <taxon>Dikarya</taxon>
        <taxon>Ascomycota</taxon>
        <taxon>Pezizomycotina</taxon>
        <taxon>Dothideomycetes</taxon>
        <taxon>Dothideomycetidae</taxon>
        <taxon>Mycosphaerellales</taxon>
        <taxon>Teratosphaeriaceae</taxon>
        <taxon>Teratosphaeria</taxon>
    </lineage>
</organism>
<dbReference type="Gene3D" id="3.30.710.10">
    <property type="entry name" value="Potassium Channel Kv1.1, Chain A"/>
    <property type="match status" value="1"/>
</dbReference>
<gene>
    <name evidence="2" type="ORF">EJ03DRAFT_330570</name>
</gene>
<dbReference type="Proteomes" id="UP000799436">
    <property type="component" value="Unassembled WGS sequence"/>
</dbReference>